<feature type="transmembrane region" description="Helical" evidence="1">
    <location>
        <begin position="160"/>
        <end position="180"/>
    </location>
</feature>
<dbReference type="AlphaFoldDB" id="A0A4Q7MCF5"/>
<sequence length="310" mass="32326">MTTTIPTTPRRTSPRPSAAGAVLAVGAGLSAVAFAIAVVGLIVDPTVLTGAPAWMKPAKFSFSIAVYLLTLRWILSHVRGHARLLAALGTVITVALVAEIVLVEMQVLRGTTSHYNESSDLDAAVWYAMGGIVSLVLIATIAAGVLALRQRGLDPGLAAGLRWGIGICVLGMLAAVTMIFNKAWNDSGGHTVGAADGGAGMPITGWSLEHGDLRVGHFIGLHALQVLPLLAWALLRWTRLDATTRARLLTVSGMSYTAVVLLVTWQAIRGQSVVRPDGETLAVAAALAGLAAVATVMVLRRNRRGITLVG</sequence>
<name>A0A4Q7MCF5_9MICO</name>
<feature type="transmembrane region" description="Helical" evidence="1">
    <location>
        <begin position="21"/>
        <end position="43"/>
    </location>
</feature>
<feature type="transmembrane region" description="Helical" evidence="1">
    <location>
        <begin position="58"/>
        <end position="75"/>
    </location>
</feature>
<dbReference type="RefSeq" id="WP_130353773.1">
    <property type="nucleotide sequence ID" value="NZ_SGWY01000003.1"/>
</dbReference>
<gene>
    <name evidence="2" type="ORF">EV187_2945</name>
</gene>
<feature type="transmembrane region" description="Helical" evidence="1">
    <location>
        <begin position="215"/>
        <end position="235"/>
    </location>
</feature>
<protein>
    <submittedName>
        <fullName evidence="2">Uncharacterized protein</fullName>
    </submittedName>
</protein>
<keyword evidence="3" id="KW-1185">Reference proteome</keyword>
<accession>A0A4Q7MCF5</accession>
<organism evidence="2 3">
    <name type="scientific">Agromyces ramosus</name>
    <dbReference type="NCBI Taxonomy" id="33879"/>
    <lineage>
        <taxon>Bacteria</taxon>
        <taxon>Bacillati</taxon>
        <taxon>Actinomycetota</taxon>
        <taxon>Actinomycetes</taxon>
        <taxon>Micrococcales</taxon>
        <taxon>Microbacteriaceae</taxon>
        <taxon>Agromyces</taxon>
    </lineage>
</organism>
<comment type="caution">
    <text evidence="2">The sequence shown here is derived from an EMBL/GenBank/DDBJ whole genome shotgun (WGS) entry which is preliminary data.</text>
</comment>
<keyword evidence="1" id="KW-0472">Membrane</keyword>
<evidence type="ECO:0000313" key="3">
    <source>
        <dbReference type="Proteomes" id="UP000293289"/>
    </source>
</evidence>
<evidence type="ECO:0000313" key="2">
    <source>
        <dbReference type="EMBL" id="RZS64558.1"/>
    </source>
</evidence>
<feature type="transmembrane region" description="Helical" evidence="1">
    <location>
        <begin position="280"/>
        <end position="299"/>
    </location>
</feature>
<feature type="transmembrane region" description="Helical" evidence="1">
    <location>
        <begin position="123"/>
        <end position="148"/>
    </location>
</feature>
<reference evidence="2 3" key="1">
    <citation type="submission" date="2019-02" db="EMBL/GenBank/DDBJ databases">
        <title>Genomic Encyclopedia of Type Strains, Phase IV (KMG-IV): sequencing the most valuable type-strain genomes for metagenomic binning, comparative biology and taxonomic classification.</title>
        <authorList>
            <person name="Goeker M."/>
        </authorList>
    </citation>
    <scope>NUCLEOTIDE SEQUENCE [LARGE SCALE GENOMIC DNA]</scope>
    <source>
        <strain evidence="2 3">DSM 43045</strain>
    </source>
</reference>
<proteinExistence type="predicted"/>
<evidence type="ECO:0000256" key="1">
    <source>
        <dbReference type="SAM" id="Phobius"/>
    </source>
</evidence>
<keyword evidence="1" id="KW-0812">Transmembrane</keyword>
<dbReference type="Proteomes" id="UP000293289">
    <property type="component" value="Unassembled WGS sequence"/>
</dbReference>
<dbReference type="EMBL" id="SGWY01000003">
    <property type="protein sequence ID" value="RZS64558.1"/>
    <property type="molecule type" value="Genomic_DNA"/>
</dbReference>
<feature type="transmembrane region" description="Helical" evidence="1">
    <location>
        <begin position="82"/>
        <end position="103"/>
    </location>
</feature>
<dbReference type="OrthoDB" id="343560at2"/>
<feature type="transmembrane region" description="Helical" evidence="1">
    <location>
        <begin position="247"/>
        <end position="268"/>
    </location>
</feature>
<keyword evidence="1" id="KW-1133">Transmembrane helix</keyword>